<reference evidence="2 3" key="1">
    <citation type="submission" date="2014-04" db="EMBL/GenBank/DDBJ databases">
        <authorList>
            <consortium name="DOE Joint Genome Institute"/>
            <person name="Kuo A."/>
            <person name="Kohler A."/>
            <person name="Costa M.D."/>
            <person name="Nagy L.G."/>
            <person name="Floudas D."/>
            <person name="Copeland A."/>
            <person name="Barry K.W."/>
            <person name="Cichocki N."/>
            <person name="Veneault-Fourrey C."/>
            <person name="LaButti K."/>
            <person name="Lindquist E.A."/>
            <person name="Lipzen A."/>
            <person name="Lundell T."/>
            <person name="Morin E."/>
            <person name="Murat C."/>
            <person name="Sun H."/>
            <person name="Tunlid A."/>
            <person name="Henrissat B."/>
            <person name="Grigoriev I.V."/>
            <person name="Hibbett D.S."/>
            <person name="Martin F."/>
            <person name="Nordberg H.P."/>
            <person name="Cantor M.N."/>
            <person name="Hua S.X."/>
        </authorList>
    </citation>
    <scope>NUCLEOTIDE SEQUENCE [LARGE SCALE GENOMIC DNA]</scope>
    <source>
        <strain evidence="2 3">Marx 270</strain>
    </source>
</reference>
<evidence type="ECO:0000256" key="1">
    <source>
        <dbReference type="SAM" id="MobiDB-lite"/>
    </source>
</evidence>
<accession>A0A0C3PF64</accession>
<reference evidence="3" key="2">
    <citation type="submission" date="2015-01" db="EMBL/GenBank/DDBJ databases">
        <title>Evolutionary Origins and Diversification of the Mycorrhizal Mutualists.</title>
        <authorList>
            <consortium name="DOE Joint Genome Institute"/>
            <consortium name="Mycorrhizal Genomics Consortium"/>
            <person name="Kohler A."/>
            <person name="Kuo A."/>
            <person name="Nagy L.G."/>
            <person name="Floudas D."/>
            <person name="Copeland A."/>
            <person name="Barry K.W."/>
            <person name="Cichocki N."/>
            <person name="Veneault-Fourrey C."/>
            <person name="LaButti K."/>
            <person name="Lindquist E.A."/>
            <person name="Lipzen A."/>
            <person name="Lundell T."/>
            <person name="Morin E."/>
            <person name="Murat C."/>
            <person name="Riley R."/>
            <person name="Ohm R."/>
            <person name="Sun H."/>
            <person name="Tunlid A."/>
            <person name="Henrissat B."/>
            <person name="Grigoriev I.V."/>
            <person name="Hibbett D.S."/>
            <person name="Martin F."/>
        </authorList>
    </citation>
    <scope>NUCLEOTIDE SEQUENCE [LARGE SCALE GENOMIC DNA]</scope>
    <source>
        <strain evidence="3">Marx 270</strain>
    </source>
</reference>
<proteinExistence type="predicted"/>
<protein>
    <submittedName>
        <fullName evidence="2">Uncharacterized protein</fullName>
    </submittedName>
</protein>
<evidence type="ECO:0000313" key="2">
    <source>
        <dbReference type="EMBL" id="KIO06549.1"/>
    </source>
</evidence>
<dbReference type="Proteomes" id="UP000054217">
    <property type="component" value="Unassembled WGS sequence"/>
</dbReference>
<sequence length="95" mass="10652">MPRCTLLLEAPRSSIEVARLPCLPTCGMELSRIPITLFTYTRIVFCHLAASQQHDIRSKLLSASQRAEEASVNAGRSPCPRANKEMKKSWLPRQS</sequence>
<name>A0A0C3PF64_PISTI</name>
<dbReference type="InParanoid" id="A0A0C3PF64"/>
<organism evidence="2 3">
    <name type="scientific">Pisolithus tinctorius Marx 270</name>
    <dbReference type="NCBI Taxonomy" id="870435"/>
    <lineage>
        <taxon>Eukaryota</taxon>
        <taxon>Fungi</taxon>
        <taxon>Dikarya</taxon>
        <taxon>Basidiomycota</taxon>
        <taxon>Agaricomycotina</taxon>
        <taxon>Agaricomycetes</taxon>
        <taxon>Agaricomycetidae</taxon>
        <taxon>Boletales</taxon>
        <taxon>Sclerodermatineae</taxon>
        <taxon>Pisolithaceae</taxon>
        <taxon>Pisolithus</taxon>
    </lineage>
</organism>
<dbReference type="AlphaFoldDB" id="A0A0C3PF64"/>
<dbReference type="EMBL" id="KN831962">
    <property type="protein sequence ID" value="KIO06549.1"/>
    <property type="molecule type" value="Genomic_DNA"/>
</dbReference>
<dbReference type="HOGENOM" id="CLU_2373618_0_0_1"/>
<feature type="region of interest" description="Disordered" evidence="1">
    <location>
        <begin position="67"/>
        <end position="95"/>
    </location>
</feature>
<evidence type="ECO:0000313" key="3">
    <source>
        <dbReference type="Proteomes" id="UP000054217"/>
    </source>
</evidence>
<keyword evidence="3" id="KW-1185">Reference proteome</keyword>
<gene>
    <name evidence="2" type="ORF">M404DRAFT_998665</name>
</gene>